<evidence type="ECO:0000313" key="3">
    <source>
        <dbReference type="Proteomes" id="UP000324222"/>
    </source>
</evidence>
<evidence type="ECO:0000313" key="2">
    <source>
        <dbReference type="EMBL" id="MPC53054.1"/>
    </source>
</evidence>
<sequence>MAEGDEGHPHTLFSCPQPTHWALSPARPGPATYPPTTATDGRQLAITRFIPHASPSPVKEPLMGRGKHLVAVSRPASQPMGNTNTGLMVTVIGGPLLWKSLARARRSGTPMAPPPSPLGN</sequence>
<evidence type="ECO:0000256" key="1">
    <source>
        <dbReference type="SAM" id="MobiDB-lite"/>
    </source>
</evidence>
<reference evidence="2 3" key="1">
    <citation type="submission" date="2019-05" db="EMBL/GenBank/DDBJ databases">
        <title>Another draft genome of Portunus trituberculatus and its Hox gene families provides insights of decapod evolution.</title>
        <authorList>
            <person name="Jeong J.-H."/>
            <person name="Song I."/>
            <person name="Kim S."/>
            <person name="Choi T."/>
            <person name="Kim D."/>
            <person name="Ryu S."/>
            <person name="Kim W."/>
        </authorList>
    </citation>
    <scope>NUCLEOTIDE SEQUENCE [LARGE SCALE GENOMIC DNA]</scope>
    <source>
        <tissue evidence="2">Muscle</tissue>
    </source>
</reference>
<comment type="caution">
    <text evidence="2">The sequence shown here is derived from an EMBL/GenBank/DDBJ whole genome shotgun (WGS) entry which is preliminary data.</text>
</comment>
<keyword evidence="3" id="KW-1185">Reference proteome</keyword>
<organism evidence="2 3">
    <name type="scientific">Portunus trituberculatus</name>
    <name type="common">Swimming crab</name>
    <name type="synonym">Neptunus trituberculatus</name>
    <dbReference type="NCBI Taxonomy" id="210409"/>
    <lineage>
        <taxon>Eukaryota</taxon>
        <taxon>Metazoa</taxon>
        <taxon>Ecdysozoa</taxon>
        <taxon>Arthropoda</taxon>
        <taxon>Crustacea</taxon>
        <taxon>Multicrustacea</taxon>
        <taxon>Malacostraca</taxon>
        <taxon>Eumalacostraca</taxon>
        <taxon>Eucarida</taxon>
        <taxon>Decapoda</taxon>
        <taxon>Pleocyemata</taxon>
        <taxon>Brachyura</taxon>
        <taxon>Eubrachyura</taxon>
        <taxon>Portunoidea</taxon>
        <taxon>Portunidae</taxon>
        <taxon>Portuninae</taxon>
        <taxon>Portunus</taxon>
    </lineage>
</organism>
<protein>
    <submittedName>
        <fullName evidence="2">Uncharacterized protein</fullName>
    </submittedName>
</protein>
<feature type="region of interest" description="Disordered" evidence="1">
    <location>
        <begin position="1"/>
        <end position="39"/>
    </location>
</feature>
<gene>
    <name evidence="2" type="ORF">E2C01_046938</name>
</gene>
<proteinExistence type="predicted"/>
<dbReference type="EMBL" id="VSRR010011351">
    <property type="protein sequence ID" value="MPC53054.1"/>
    <property type="molecule type" value="Genomic_DNA"/>
</dbReference>
<dbReference type="Proteomes" id="UP000324222">
    <property type="component" value="Unassembled WGS sequence"/>
</dbReference>
<dbReference type="AlphaFoldDB" id="A0A5B7G947"/>
<name>A0A5B7G947_PORTR</name>
<accession>A0A5B7G947</accession>